<dbReference type="AlphaFoldDB" id="A0A1X0QMU5"/>
<name>A0A1X0QMU5_RHIZD</name>
<evidence type="ECO:0000256" key="1">
    <source>
        <dbReference type="SAM" id="Phobius"/>
    </source>
</evidence>
<dbReference type="Proteomes" id="UP000242414">
    <property type="component" value="Unassembled WGS sequence"/>
</dbReference>
<keyword evidence="1" id="KW-0472">Membrane</keyword>
<reference evidence="2" key="1">
    <citation type="journal article" date="2016" name="Proc. Natl. Acad. Sci. U.S.A.">
        <title>Lipid metabolic changes in an early divergent fungus govern the establishment of a mutualistic symbiosis with endobacteria.</title>
        <authorList>
            <person name="Lastovetsky O.A."/>
            <person name="Gaspar M.L."/>
            <person name="Mondo S.J."/>
            <person name="LaButti K.M."/>
            <person name="Sandor L."/>
            <person name="Grigoriev I.V."/>
            <person name="Henry S.A."/>
            <person name="Pawlowska T.E."/>
        </authorList>
    </citation>
    <scope>NUCLEOTIDE SEQUENCE [LARGE SCALE GENOMIC DNA]</scope>
    <source>
        <strain evidence="2">ATCC 52814</strain>
    </source>
</reference>
<feature type="transmembrane region" description="Helical" evidence="1">
    <location>
        <begin position="6"/>
        <end position="28"/>
    </location>
</feature>
<evidence type="ECO:0000313" key="2">
    <source>
        <dbReference type="EMBL" id="ORE01083.1"/>
    </source>
</evidence>
<gene>
    <name evidence="2" type="ORF">BCV72DRAFT_236962</name>
</gene>
<dbReference type="EMBL" id="KV922187">
    <property type="protein sequence ID" value="ORE01083.1"/>
    <property type="molecule type" value="Genomic_DNA"/>
</dbReference>
<sequence>MFYLVSFILFSFSNLAMHSFGGIFLTIIHTRYMNKEEQLSKIKKLFQKLQFLELSQEFCFLRWCYALESVDLVLI</sequence>
<protein>
    <submittedName>
        <fullName evidence="2">Uncharacterized protein</fullName>
    </submittedName>
</protein>
<accession>A0A1X0QMU5</accession>
<organism evidence="2">
    <name type="scientific">Rhizopus microsporus var. microsporus</name>
    <dbReference type="NCBI Taxonomy" id="86635"/>
    <lineage>
        <taxon>Eukaryota</taxon>
        <taxon>Fungi</taxon>
        <taxon>Fungi incertae sedis</taxon>
        <taxon>Mucoromycota</taxon>
        <taxon>Mucoromycotina</taxon>
        <taxon>Mucoromycetes</taxon>
        <taxon>Mucorales</taxon>
        <taxon>Mucorineae</taxon>
        <taxon>Rhizopodaceae</taxon>
        <taxon>Rhizopus</taxon>
    </lineage>
</organism>
<keyword evidence="1" id="KW-0812">Transmembrane</keyword>
<dbReference type="VEuPathDB" id="FungiDB:BCV72DRAFT_236962"/>
<keyword evidence="1" id="KW-1133">Transmembrane helix</keyword>
<proteinExistence type="predicted"/>